<feature type="compositionally biased region" description="Low complexity" evidence="1">
    <location>
        <begin position="246"/>
        <end position="276"/>
    </location>
</feature>
<reference evidence="3 4" key="1">
    <citation type="submission" date="2022-06" db="EMBL/GenBank/DDBJ databases">
        <title>Thiomicrohabdus sp. nov, an obligately chemolithoautotrophic, sulfur-oxidizing bacterium isolated from beach of Guanyin Mountain. Amoy.</title>
        <authorList>
            <person name="Zhu H."/>
        </authorList>
    </citation>
    <scope>NUCLEOTIDE SEQUENCE [LARGE SCALE GENOMIC DNA]</scope>
    <source>
        <strain evidence="3 4">XGS-01</strain>
    </source>
</reference>
<feature type="signal peptide" evidence="2">
    <location>
        <begin position="1"/>
        <end position="18"/>
    </location>
</feature>
<evidence type="ECO:0000313" key="3">
    <source>
        <dbReference type="EMBL" id="WEJ62415.1"/>
    </source>
</evidence>
<dbReference type="EMBL" id="CP102381">
    <property type="protein sequence ID" value="WEJ62415.1"/>
    <property type="molecule type" value="Genomic_DNA"/>
</dbReference>
<evidence type="ECO:0008006" key="5">
    <source>
        <dbReference type="Google" id="ProtNLM"/>
    </source>
</evidence>
<evidence type="ECO:0000313" key="4">
    <source>
        <dbReference type="Proteomes" id="UP001222275"/>
    </source>
</evidence>
<proteinExistence type="predicted"/>
<feature type="chain" id="PRO_5046762408" description="DUF4412 domain-containing protein" evidence="2">
    <location>
        <begin position="19"/>
        <end position="276"/>
    </location>
</feature>
<organism evidence="3 4">
    <name type="scientific">Thiomicrorhabdus lithotrophica</name>
    <dbReference type="NCBI Taxonomy" id="2949997"/>
    <lineage>
        <taxon>Bacteria</taxon>
        <taxon>Pseudomonadati</taxon>
        <taxon>Pseudomonadota</taxon>
        <taxon>Gammaproteobacteria</taxon>
        <taxon>Thiotrichales</taxon>
        <taxon>Piscirickettsiaceae</taxon>
        <taxon>Thiomicrorhabdus</taxon>
    </lineage>
</organism>
<dbReference type="Proteomes" id="UP001222275">
    <property type="component" value="Chromosome"/>
</dbReference>
<keyword evidence="4" id="KW-1185">Reference proteome</keyword>
<feature type="region of interest" description="Disordered" evidence="1">
    <location>
        <begin position="229"/>
        <end position="276"/>
    </location>
</feature>
<dbReference type="RefSeq" id="WP_275594671.1">
    <property type="nucleotide sequence ID" value="NZ_CP102381.1"/>
</dbReference>
<accession>A0ABY8CCM3</accession>
<keyword evidence="2" id="KW-0732">Signal</keyword>
<evidence type="ECO:0000256" key="1">
    <source>
        <dbReference type="SAM" id="MobiDB-lite"/>
    </source>
</evidence>
<evidence type="ECO:0000256" key="2">
    <source>
        <dbReference type="SAM" id="SignalP"/>
    </source>
</evidence>
<gene>
    <name evidence="3" type="ORF">NR989_10390</name>
</gene>
<sequence length="276" mass="30953">MKILFFLFTCIFSSTSIAIDNPWDIKLPFKEATIHFDVKGSMSGTKVLYIKDYGRMSAEYSDTSMTMFGMKQQHKEVEITTPDWVYSIDLVHNKGSKHTNPMKFFIEEFNKLSRSEQKKVAANAEKFGINSVQGMDGKVTKNATEILGFNCDRTDVMGTVVYSISGTGLPLKVESNIMGMQHSETATNFEKDAGPSSKYAPPKNIALKHDRYTDQMMQQQAKNMMQNLLNDKAPSPENGPGHMGSQPPANQPQNNPNQMSPEQQQQLQQMMKMLGG</sequence>
<protein>
    <recommendedName>
        <fullName evidence="5">DUF4412 domain-containing protein</fullName>
    </recommendedName>
</protein>
<name>A0ABY8CCM3_9GAMM</name>